<proteinExistence type="predicted"/>
<keyword evidence="2" id="KW-0472">Membrane</keyword>
<comment type="caution">
    <text evidence="3">The sequence shown here is derived from an EMBL/GenBank/DDBJ whole genome shotgun (WGS) entry which is preliminary data.</text>
</comment>
<feature type="compositionally biased region" description="Low complexity" evidence="1">
    <location>
        <begin position="161"/>
        <end position="176"/>
    </location>
</feature>
<reference evidence="3 4" key="1">
    <citation type="submission" date="2021-02" db="EMBL/GenBank/DDBJ databases">
        <title>Porcisia hertigi Genome sequencing and assembly.</title>
        <authorList>
            <person name="Almutairi H."/>
            <person name="Gatherer D."/>
        </authorList>
    </citation>
    <scope>NUCLEOTIDE SEQUENCE [LARGE SCALE GENOMIC DNA]</scope>
    <source>
        <strain evidence="3 4">C119</strain>
    </source>
</reference>
<feature type="region of interest" description="Disordered" evidence="1">
    <location>
        <begin position="1"/>
        <end position="226"/>
    </location>
</feature>
<feature type="transmembrane region" description="Helical" evidence="2">
    <location>
        <begin position="310"/>
        <end position="328"/>
    </location>
</feature>
<evidence type="ECO:0000256" key="1">
    <source>
        <dbReference type="SAM" id="MobiDB-lite"/>
    </source>
</evidence>
<feature type="compositionally biased region" description="Basic and acidic residues" evidence="1">
    <location>
        <begin position="52"/>
        <end position="84"/>
    </location>
</feature>
<organism evidence="3 4">
    <name type="scientific">Porcisia hertigi</name>
    <dbReference type="NCBI Taxonomy" id="2761500"/>
    <lineage>
        <taxon>Eukaryota</taxon>
        <taxon>Discoba</taxon>
        <taxon>Euglenozoa</taxon>
        <taxon>Kinetoplastea</taxon>
        <taxon>Metakinetoplastina</taxon>
        <taxon>Trypanosomatida</taxon>
        <taxon>Trypanosomatidae</taxon>
        <taxon>Leishmaniinae</taxon>
        <taxon>Porcisia</taxon>
    </lineage>
</organism>
<feature type="transmembrane region" description="Helical" evidence="2">
    <location>
        <begin position="447"/>
        <end position="472"/>
    </location>
</feature>
<feature type="transmembrane region" description="Helical" evidence="2">
    <location>
        <begin position="375"/>
        <end position="400"/>
    </location>
</feature>
<dbReference type="RefSeq" id="XP_067755799.1">
    <property type="nucleotide sequence ID" value="XM_067899560.1"/>
</dbReference>
<protein>
    <submittedName>
        <fullName evidence="3">Uncharacterized protein</fullName>
    </submittedName>
</protein>
<dbReference type="GeneID" id="94289637"/>
<dbReference type="EMBL" id="JAFJZO010000028">
    <property type="protein sequence ID" value="KAG5500465.1"/>
    <property type="molecule type" value="Genomic_DNA"/>
</dbReference>
<evidence type="ECO:0000313" key="3">
    <source>
        <dbReference type="EMBL" id="KAG5500465.1"/>
    </source>
</evidence>
<dbReference type="KEGG" id="phet:94289637"/>
<feature type="compositionally biased region" description="Polar residues" evidence="1">
    <location>
        <begin position="215"/>
        <end position="224"/>
    </location>
</feature>
<sequence>MFDDVSSFSGDEHVDVNDMQYNSRPPPITLSAQHVDPAARGVPASVAGPTGRIDRYDGTNDLELKSESESEHRAESGGVGEEKAGPLTVVVRADASSPSIETAGSAAQPTPATALKPPAECAGIEAAVSPPRIVTDGVSARDDLRHNHSPSAARSTAKGRSGAASPAALPADASPARNGEREEVGAAASRTLGNRGERQSAGSRPGESDDDEMQDQFSPSSMNRGTAVRPEYFRSGNWARASAPTNLLQEPRKADADCSLASYIFPRLDPSLAYHPGSRAAATSTKGDGVMPPNVVERGCAYLMVADIRVSSYLCMLFLSLVLLIASIPTSQLDVGEKACLTYWGYKEDCDGAAYKLRRAFYPCTSVRDNLGAGAAFSIITLFVYLANLAAVAVVVCCFREASHNVFSRSRIVVGSLGCVGVVTQLISWVVVTVIHKARPCSMMGLVYGVGFGLNLTSWVLNLLGVAALFAIPSSLANRHQHCR</sequence>
<dbReference type="PANTHER" id="PTHR33297">
    <property type="entry name" value="AMASTIN-LIKE SURFACE PROTEIN-LIKE PROTEIN-RELATED"/>
    <property type="match status" value="1"/>
</dbReference>
<feature type="compositionally biased region" description="Polar residues" evidence="1">
    <location>
        <begin position="96"/>
        <end position="111"/>
    </location>
</feature>
<dbReference type="Proteomes" id="UP000674318">
    <property type="component" value="Chromosome 28"/>
</dbReference>
<dbReference type="OrthoDB" id="266115at2759"/>
<gene>
    <name evidence="3" type="ORF">JKF63_03558</name>
</gene>
<evidence type="ECO:0000256" key="2">
    <source>
        <dbReference type="SAM" id="Phobius"/>
    </source>
</evidence>
<keyword evidence="2" id="KW-1133">Transmembrane helix</keyword>
<keyword evidence="2" id="KW-0812">Transmembrane</keyword>
<keyword evidence="4" id="KW-1185">Reference proteome</keyword>
<evidence type="ECO:0000313" key="4">
    <source>
        <dbReference type="Proteomes" id="UP000674318"/>
    </source>
</evidence>
<name>A0A836L9Q6_9TRYP</name>
<dbReference type="Pfam" id="PF07344">
    <property type="entry name" value="Amastin"/>
    <property type="match status" value="1"/>
</dbReference>
<dbReference type="PANTHER" id="PTHR33297:SF6">
    <property type="entry name" value="AMASTIN-LIKE PROTEIN"/>
    <property type="match status" value="1"/>
</dbReference>
<dbReference type="AlphaFoldDB" id="A0A836L9Q6"/>
<dbReference type="InterPro" id="IPR009944">
    <property type="entry name" value="Amastin"/>
</dbReference>
<feature type="transmembrane region" description="Helical" evidence="2">
    <location>
        <begin position="412"/>
        <end position="435"/>
    </location>
</feature>
<accession>A0A836L9Q6</accession>